<feature type="domain" description="3-keto-alpha-glucoside-1,2-lyase/3-keto-2-hydroxy-glucal hydratase" evidence="2">
    <location>
        <begin position="35"/>
        <end position="240"/>
    </location>
</feature>
<sequence>MSINRFTLGLLVCLTGAGLHAQQLNTLSAQEKKEGWKLLFNGRDLSGWHKYNGKGTPSSWKVEQGVLHLDVPKTAGATPRDAGDIATDAVFSGDFEFKAEFKIEKYTNSGFFFFVEESPKNEKIYSTALEVQVGDDALYQKEVEHPHSSGDLFGIADVRIQEPQPLGSWNKVDVSLKKNKLTVTINGYVVQEHDVTSADWKKRVAAKSQKGISFANGKFVGRIGLQDWNTSVWFRNIKVKNG</sequence>
<feature type="signal peptide" evidence="1">
    <location>
        <begin position="1"/>
        <end position="21"/>
    </location>
</feature>
<protein>
    <submittedName>
        <fullName evidence="3">DUF1080 domain-containing protein</fullName>
    </submittedName>
</protein>
<evidence type="ECO:0000256" key="1">
    <source>
        <dbReference type="SAM" id="SignalP"/>
    </source>
</evidence>
<feature type="chain" id="PRO_5037345235" evidence="1">
    <location>
        <begin position="22"/>
        <end position="242"/>
    </location>
</feature>
<evidence type="ECO:0000313" key="3">
    <source>
        <dbReference type="EMBL" id="MBD2703216.1"/>
    </source>
</evidence>
<organism evidence="3 4">
    <name type="scientific">Spirosoma profusum</name>
    <dbReference type="NCBI Taxonomy" id="2771354"/>
    <lineage>
        <taxon>Bacteria</taxon>
        <taxon>Pseudomonadati</taxon>
        <taxon>Bacteroidota</taxon>
        <taxon>Cytophagia</taxon>
        <taxon>Cytophagales</taxon>
        <taxon>Cytophagaceae</taxon>
        <taxon>Spirosoma</taxon>
    </lineage>
</organism>
<dbReference type="Pfam" id="PF06439">
    <property type="entry name" value="3keto-disac_hyd"/>
    <property type="match status" value="1"/>
</dbReference>
<reference evidence="3" key="1">
    <citation type="submission" date="2020-09" db="EMBL/GenBank/DDBJ databases">
        <authorList>
            <person name="Kim M.K."/>
        </authorList>
    </citation>
    <scope>NUCLEOTIDE SEQUENCE</scope>
    <source>
        <strain evidence="3">BT702</strain>
    </source>
</reference>
<accession>A0A926XZM9</accession>
<evidence type="ECO:0000259" key="2">
    <source>
        <dbReference type="Pfam" id="PF06439"/>
    </source>
</evidence>
<gene>
    <name evidence="3" type="ORF">IC229_21405</name>
</gene>
<dbReference type="RefSeq" id="WP_190889062.1">
    <property type="nucleotide sequence ID" value="NZ_JACWZY010000020.1"/>
</dbReference>
<dbReference type="EMBL" id="JACWZY010000020">
    <property type="protein sequence ID" value="MBD2703216.1"/>
    <property type="molecule type" value="Genomic_DNA"/>
</dbReference>
<name>A0A926XZM9_9BACT</name>
<evidence type="ECO:0000313" key="4">
    <source>
        <dbReference type="Proteomes" id="UP000598820"/>
    </source>
</evidence>
<keyword evidence="4" id="KW-1185">Reference proteome</keyword>
<dbReference type="AlphaFoldDB" id="A0A926XZM9"/>
<proteinExistence type="predicted"/>
<dbReference type="Gene3D" id="2.60.120.560">
    <property type="entry name" value="Exo-inulinase, domain 1"/>
    <property type="match status" value="1"/>
</dbReference>
<comment type="caution">
    <text evidence="3">The sequence shown here is derived from an EMBL/GenBank/DDBJ whole genome shotgun (WGS) entry which is preliminary data.</text>
</comment>
<dbReference type="InterPro" id="IPR010496">
    <property type="entry name" value="AL/BT2_dom"/>
</dbReference>
<dbReference type="GO" id="GO:0016787">
    <property type="term" value="F:hydrolase activity"/>
    <property type="evidence" value="ECO:0007669"/>
    <property type="project" value="InterPro"/>
</dbReference>
<dbReference type="Proteomes" id="UP000598820">
    <property type="component" value="Unassembled WGS sequence"/>
</dbReference>
<keyword evidence="1" id="KW-0732">Signal</keyword>